<feature type="chain" id="PRO_5003524399" description="Secreted protein" evidence="2">
    <location>
        <begin position="27"/>
        <end position="101"/>
    </location>
</feature>
<protein>
    <recommendedName>
        <fullName evidence="5">Secreted protein</fullName>
    </recommendedName>
</protein>
<gene>
    <name evidence="3" type="ORF">TRIATDRAFT_297968</name>
</gene>
<evidence type="ECO:0000313" key="4">
    <source>
        <dbReference type="Proteomes" id="UP000005426"/>
    </source>
</evidence>
<organism evidence="3 4">
    <name type="scientific">Hypocrea atroviridis (strain ATCC 20476 / IMI 206040)</name>
    <name type="common">Trichoderma atroviride</name>
    <dbReference type="NCBI Taxonomy" id="452589"/>
    <lineage>
        <taxon>Eukaryota</taxon>
        <taxon>Fungi</taxon>
        <taxon>Dikarya</taxon>
        <taxon>Ascomycota</taxon>
        <taxon>Pezizomycotina</taxon>
        <taxon>Sordariomycetes</taxon>
        <taxon>Hypocreomycetidae</taxon>
        <taxon>Hypocreales</taxon>
        <taxon>Hypocreaceae</taxon>
        <taxon>Trichoderma</taxon>
    </lineage>
</organism>
<dbReference type="EMBL" id="ABDG02000018">
    <property type="protein sequence ID" value="EHK48394.1"/>
    <property type="molecule type" value="Genomic_DNA"/>
</dbReference>
<accession>G9NKH1</accession>
<evidence type="ECO:0008006" key="5">
    <source>
        <dbReference type="Google" id="ProtNLM"/>
    </source>
</evidence>
<evidence type="ECO:0000313" key="3">
    <source>
        <dbReference type="EMBL" id="EHK48394.1"/>
    </source>
</evidence>
<feature type="signal peptide" evidence="2">
    <location>
        <begin position="1"/>
        <end position="26"/>
    </location>
</feature>
<reference evidence="3 4" key="1">
    <citation type="journal article" date="2011" name="Genome Biol.">
        <title>Comparative genome sequence analysis underscores mycoparasitism as the ancestral life style of Trichoderma.</title>
        <authorList>
            <person name="Kubicek C.P."/>
            <person name="Herrera-Estrella A."/>
            <person name="Seidl-Seiboth V."/>
            <person name="Martinez D.A."/>
            <person name="Druzhinina I.S."/>
            <person name="Thon M."/>
            <person name="Zeilinger S."/>
            <person name="Casas-Flores S."/>
            <person name="Horwitz B.A."/>
            <person name="Mukherjee P.K."/>
            <person name="Mukherjee M."/>
            <person name="Kredics L."/>
            <person name="Alcaraz L.D."/>
            <person name="Aerts A."/>
            <person name="Antal Z."/>
            <person name="Atanasova L."/>
            <person name="Cervantes-Badillo M.G."/>
            <person name="Challacombe J."/>
            <person name="Chertkov O."/>
            <person name="McCluskey K."/>
            <person name="Coulpier F."/>
            <person name="Deshpande N."/>
            <person name="von Doehren H."/>
            <person name="Ebbole D.J."/>
            <person name="Esquivel-Naranjo E.U."/>
            <person name="Fekete E."/>
            <person name="Flipphi M."/>
            <person name="Glaser F."/>
            <person name="Gomez-Rodriguez E.Y."/>
            <person name="Gruber S."/>
            <person name="Han C."/>
            <person name="Henrissat B."/>
            <person name="Hermosa R."/>
            <person name="Hernandez-Onate M."/>
            <person name="Karaffa L."/>
            <person name="Kosti I."/>
            <person name="Le Crom S."/>
            <person name="Lindquist E."/>
            <person name="Lucas S."/>
            <person name="Luebeck M."/>
            <person name="Luebeck P.S."/>
            <person name="Margeot A."/>
            <person name="Metz B."/>
            <person name="Misra M."/>
            <person name="Nevalainen H."/>
            <person name="Omann M."/>
            <person name="Packer N."/>
            <person name="Perrone G."/>
            <person name="Uresti-Rivera E.E."/>
            <person name="Salamov A."/>
            <person name="Schmoll M."/>
            <person name="Seiboth B."/>
            <person name="Shapiro H."/>
            <person name="Sukno S."/>
            <person name="Tamayo-Ramos J.A."/>
            <person name="Tisch D."/>
            <person name="Wiest A."/>
            <person name="Wilkinson H.H."/>
            <person name="Zhang M."/>
            <person name="Coutinho P.M."/>
            <person name="Kenerley C.M."/>
            <person name="Monte E."/>
            <person name="Baker S.E."/>
            <person name="Grigoriev I.V."/>
        </authorList>
    </citation>
    <scope>NUCLEOTIDE SEQUENCE [LARGE SCALE GENOMIC DNA]</scope>
    <source>
        <strain evidence="4">ATCC 20476 / IMI 206040</strain>
    </source>
</reference>
<feature type="region of interest" description="Disordered" evidence="1">
    <location>
        <begin position="60"/>
        <end position="85"/>
    </location>
</feature>
<dbReference type="OrthoDB" id="10592896at2759"/>
<dbReference type="AlphaFoldDB" id="G9NKH1"/>
<name>G9NKH1_HYPAI</name>
<sequence length="101" mass="10425">MLLSAVWQGRAAALVWLSLRASPAGSDSGSDSGHFSLGRSTYCMRLVHRGFPLSAARPLHLGSAPTPVPTPPPLPPSELSPALQASTLTKPVGPAWASGMI</sequence>
<proteinExistence type="predicted"/>
<feature type="compositionally biased region" description="Pro residues" evidence="1">
    <location>
        <begin position="66"/>
        <end position="78"/>
    </location>
</feature>
<dbReference type="HOGENOM" id="CLU_2292081_0_0_1"/>
<dbReference type="Proteomes" id="UP000005426">
    <property type="component" value="Unassembled WGS sequence"/>
</dbReference>
<comment type="caution">
    <text evidence="3">The sequence shown here is derived from an EMBL/GenBank/DDBJ whole genome shotgun (WGS) entry which is preliminary data.</text>
</comment>
<keyword evidence="4" id="KW-1185">Reference proteome</keyword>
<evidence type="ECO:0000256" key="1">
    <source>
        <dbReference type="SAM" id="MobiDB-lite"/>
    </source>
</evidence>
<keyword evidence="2" id="KW-0732">Signal</keyword>
<evidence type="ECO:0000256" key="2">
    <source>
        <dbReference type="SAM" id="SignalP"/>
    </source>
</evidence>